<dbReference type="InterPro" id="IPR036390">
    <property type="entry name" value="WH_DNA-bd_sf"/>
</dbReference>
<name>A0A3E4PHC9_9FIRM</name>
<dbReference type="Pfam" id="PF00392">
    <property type="entry name" value="GntR"/>
    <property type="match status" value="1"/>
</dbReference>
<dbReference type="AlphaFoldDB" id="A0A3E4PHC9"/>
<dbReference type="CDD" id="cd07377">
    <property type="entry name" value="WHTH_GntR"/>
    <property type="match status" value="1"/>
</dbReference>
<accession>A0A3E4PHC9</accession>
<dbReference type="Gene3D" id="1.10.10.10">
    <property type="entry name" value="Winged helix-like DNA-binding domain superfamily/Winged helix DNA-binding domain"/>
    <property type="match status" value="1"/>
</dbReference>
<dbReference type="InterPro" id="IPR036388">
    <property type="entry name" value="WH-like_DNA-bd_sf"/>
</dbReference>
<evidence type="ECO:0000256" key="2">
    <source>
        <dbReference type="ARBA" id="ARBA00023125"/>
    </source>
</evidence>
<dbReference type="EMBL" id="QSRA01000029">
    <property type="protein sequence ID" value="RGK79359.1"/>
    <property type="molecule type" value="Genomic_DNA"/>
</dbReference>
<feature type="domain" description="HTH gntR-type" evidence="4">
    <location>
        <begin position="3"/>
        <end position="71"/>
    </location>
</feature>
<dbReference type="PANTHER" id="PTHR38445">
    <property type="entry name" value="HTH-TYPE TRANSCRIPTIONAL REPRESSOR YTRA"/>
    <property type="match status" value="1"/>
</dbReference>
<gene>
    <name evidence="5" type="ORF">DXC93_15120</name>
</gene>
<proteinExistence type="predicted"/>
<evidence type="ECO:0000256" key="1">
    <source>
        <dbReference type="ARBA" id="ARBA00023015"/>
    </source>
</evidence>
<dbReference type="Proteomes" id="UP000261324">
    <property type="component" value="Unassembled WGS sequence"/>
</dbReference>
<sequence>MNTPKYLEIAELIRIDIFVKYTKANQLIPSIRRYAQIYNVNPNTVSRAFRLLEADSIIYPYRTRGYYVSENIQKKKEEYGRKCAKHLLNVLQRLGYSDVEIENMIEEVIKR</sequence>
<dbReference type="RefSeq" id="WP_027089431.1">
    <property type="nucleotide sequence ID" value="NZ_QSRA01000029.1"/>
</dbReference>
<dbReference type="GO" id="GO:0003700">
    <property type="term" value="F:DNA-binding transcription factor activity"/>
    <property type="evidence" value="ECO:0007669"/>
    <property type="project" value="InterPro"/>
</dbReference>
<evidence type="ECO:0000313" key="5">
    <source>
        <dbReference type="EMBL" id="RGK79359.1"/>
    </source>
</evidence>
<dbReference type="PROSITE" id="PS50949">
    <property type="entry name" value="HTH_GNTR"/>
    <property type="match status" value="1"/>
</dbReference>
<keyword evidence="2" id="KW-0238">DNA-binding</keyword>
<dbReference type="InterPro" id="IPR000524">
    <property type="entry name" value="Tscrpt_reg_HTH_GntR"/>
</dbReference>
<dbReference type="GO" id="GO:0003677">
    <property type="term" value="F:DNA binding"/>
    <property type="evidence" value="ECO:0007669"/>
    <property type="project" value="UniProtKB-KW"/>
</dbReference>
<dbReference type="SUPFAM" id="SSF46785">
    <property type="entry name" value="Winged helix' DNA-binding domain"/>
    <property type="match status" value="1"/>
</dbReference>
<evidence type="ECO:0000313" key="6">
    <source>
        <dbReference type="Proteomes" id="UP000261324"/>
    </source>
</evidence>
<comment type="caution">
    <text evidence="5">The sequence shown here is derived from an EMBL/GenBank/DDBJ whole genome shotgun (WGS) entry which is preliminary data.</text>
</comment>
<dbReference type="SMART" id="SM00345">
    <property type="entry name" value="HTH_GNTR"/>
    <property type="match status" value="1"/>
</dbReference>
<evidence type="ECO:0000256" key="3">
    <source>
        <dbReference type="ARBA" id="ARBA00023163"/>
    </source>
</evidence>
<protein>
    <submittedName>
        <fullName evidence="5">GntR family transcriptional regulator</fullName>
    </submittedName>
</protein>
<dbReference type="PANTHER" id="PTHR38445:SF10">
    <property type="entry name" value="GNTR-FAMILY TRANSCRIPTIONAL REGULATOR"/>
    <property type="match status" value="1"/>
</dbReference>
<reference evidence="5 6" key="1">
    <citation type="submission" date="2018-08" db="EMBL/GenBank/DDBJ databases">
        <title>A genome reference for cultivated species of the human gut microbiota.</title>
        <authorList>
            <person name="Zou Y."/>
            <person name="Xue W."/>
            <person name="Luo G."/>
        </authorList>
    </citation>
    <scope>NUCLEOTIDE SEQUENCE [LARGE SCALE GENOMIC DNA]</scope>
    <source>
        <strain evidence="5 6">TF09-3</strain>
    </source>
</reference>
<keyword evidence="3" id="KW-0804">Transcription</keyword>
<keyword evidence="1" id="KW-0805">Transcription regulation</keyword>
<organism evidence="5 6">
    <name type="scientific">Dorea formicigenerans</name>
    <dbReference type="NCBI Taxonomy" id="39486"/>
    <lineage>
        <taxon>Bacteria</taxon>
        <taxon>Bacillati</taxon>
        <taxon>Bacillota</taxon>
        <taxon>Clostridia</taxon>
        <taxon>Lachnospirales</taxon>
        <taxon>Lachnospiraceae</taxon>
        <taxon>Dorea</taxon>
    </lineage>
</organism>
<evidence type="ECO:0000259" key="4">
    <source>
        <dbReference type="PROSITE" id="PS50949"/>
    </source>
</evidence>